<evidence type="ECO:0000256" key="1">
    <source>
        <dbReference type="SAM" id="MobiDB-lite"/>
    </source>
</evidence>
<feature type="compositionally biased region" description="Low complexity" evidence="1">
    <location>
        <begin position="117"/>
        <end position="127"/>
    </location>
</feature>
<organism evidence="2 3">
    <name type="scientific">Paramuricea clavata</name>
    <name type="common">Red gorgonian</name>
    <name type="synonym">Violescent sea-whip</name>
    <dbReference type="NCBI Taxonomy" id="317549"/>
    <lineage>
        <taxon>Eukaryota</taxon>
        <taxon>Metazoa</taxon>
        <taxon>Cnidaria</taxon>
        <taxon>Anthozoa</taxon>
        <taxon>Octocorallia</taxon>
        <taxon>Malacalcyonacea</taxon>
        <taxon>Plexauridae</taxon>
        <taxon>Paramuricea</taxon>
    </lineage>
</organism>
<evidence type="ECO:0000313" key="2">
    <source>
        <dbReference type="EMBL" id="CAB3990798.1"/>
    </source>
</evidence>
<dbReference type="OrthoDB" id="6032424at2759"/>
<feature type="region of interest" description="Disordered" evidence="1">
    <location>
        <begin position="172"/>
        <end position="232"/>
    </location>
</feature>
<dbReference type="EMBL" id="CACRXK020001727">
    <property type="protein sequence ID" value="CAB3990798.1"/>
    <property type="molecule type" value="Genomic_DNA"/>
</dbReference>
<name>A0A7D9HUM1_PARCT</name>
<accession>A0A7D9HUM1</accession>
<gene>
    <name evidence="2" type="ORF">PACLA_8A019209</name>
</gene>
<feature type="region of interest" description="Disordered" evidence="1">
    <location>
        <begin position="114"/>
        <end position="140"/>
    </location>
</feature>
<feature type="compositionally biased region" description="Basic and acidic residues" evidence="1">
    <location>
        <begin position="174"/>
        <end position="189"/>
    </location>
</feature>
<proteinExistence type="predicted"/>
<evidence type="ECO:0000313" key="3">
    <source>
        <dbReference type="Proteomes" id="UP001152795"/>
    </source>
</evidence>
<protein>
    <submittedName>
        <fullName evidence="2">Uncharacterized protein</fullName>
    </submittedName>
</protein>
<sequence>IFFMRTRDRCRVSKEAKQIIKLKETVCEQAAIRGIAKSLGLGTNLQVELNRETKKDGRTERISIETNYQLELELPSILYGKDKLQLVIYPLRTVFTPKCPTIFIKDKADTPSKILPSTSSAHSSASHDLNDEDEAKLNEELSKRQSSKLFRVAMENLLWNFFDRHHYSKCTKRKTQEEETSKRQKRTEEVDSDIDISDCEKTYDSNESEMEYDSNNEDNEERDSSVSEEQSDDIDQVVEFLNTITYLGGKRTACFIRGPMNMGDGRNSHMQAKLDADCPHVGKIFTSAVNCEKGKAANCSGATHIKWLRRMENW</sequence>
<reference evidence="2" key="1">
    <citation type="submission" date="2020-04" db="EMBL/GenBank/DDBJ databases">
        <authorList>
            <person name="Alioto T."/>
            <person name="Alioto T."/>
            <person name="Gomez Garrido J."/>
        </authorList>
    </citation>
    <scope>NUCLEOTIDE SEQUENCE</scope>
    <source>
        <strain evidence="2">A484AB</strain>
    </source>
</reference>
<comment type="caution">
    <text evidence="2">The sequence shown here is derived from an EMBL/GenBank/DDBJ whole genome shotgun (WGS) entry which is preliminary data.</text>
</comment>
<feature type="compositionally biased region" description="Acidic residues" evidence="1">
    <location>
        <begin position="206"/>
        <end position="221"/>
    </location>
</feature>
<feature type="non-terminal residue" evidence="2">
    <location>
        <position position="314"/>
    </location>
</feature>
<keyword evidence="3" id="KW-1185">Reference proteome</keyword>
<dbReference type="AlphaFoldDB" id="A0A7D9HUM1"/>
<dbReference type="Proteomes" id="UP001152795">
    <property type="component" value="Unassembled WGS sequence"/>
</dbReference>